<dbReference type="EMBL" id="CP045896">
    <property type="protein sequence ID" value="QQP50500.1"/>
    <property type="molecule type" value="Genomic_DNA"/>
</dbReference>
<feature type="region of interest" description="Disordered" evidence="1">
    <location>
        <begin position="1"/>
        <end position="90"/>
    </location>
</feature>
<evidence type="ECO:0000313" key="2">
    <source>
        <dbReference type="EMBL" id="QQP50500.1"/>
    </source>
</evidence>
<gene>
    <name evidence="2" type="ORF">FKW44_011517</name>
</gene>
<accession>A0A7T8KAC9</accession>
<dbReference type="AlphaFoldDB" id="A0A7T8KAC9"/>
<feature type="compositionally biased region" description="Polar residues" evidence="1">
    <location>
        <begin position="30"/>
        <end position="54"/>
    </location>
</feature>
<protein>
    <submittedName>
        <fullName evidence="2">Uncharacterized protein</fullName>
    </submittedName>
</protein>
<name>A0A7T8KAC9_CALRO</name>
<reference evidence="3" key="1">
    <citation type="submission" date="2021-01" db="EMBL/GenBank/DDBJ databases">
        <title>Caligus Genome Assembly.</title>
        <authorList>
            <person name="Gallardo-Escarate C."/>
        </authorList>
    </citation>
    <scope>NUCLEOTIDE SEQUENCE [LARGE SCALE GENOMIC DNA]</scope>
</reference>
<evidence type="ECO:0000313" key="3">
    <source>
        <dbReference type="Proteomes" id="UP000595437"/>
    </source>
</evidence>
<sequence>MLDPSELPSTNPGGNVLLFEEEAAPRGQDTESLAGSIWTVSNGTKNPSRLSTATVKVDPSEEEDKENPKGSVSNESSDDEDEESIPDTKIIFDKEFDDYYEDRIHKSGSSMVFLSKTMGLLPAIWTEEDLEG</sequence>
<evidence type="ECO:0000256" key="1">
    <source>
        <dbReference type="SAM" id="MobiDB-lite"/>
    </source>
</evidence>
<keyword evidence="3" id="KW-1185">Reference proteome</keyword>
<feature type="non-terminal residue" evidence="2">
    <location>
        <position position="132"/>
    </location>
</feature>
<proteinExistence type="predicted"/>
<organism evidence="2 3">
    <name type="scientific">Caligus rogercresseyi</name>
    <name type="common">Sea louse</name>
    <dbReference type="NCBI Taxonomy" id="217165"/>
    <lineage>
        <taxon>Eukaryota</taxon>
        <taxon>Metazoa</taxon>
        <taxon>Ecdysozoa</taxon>
        <taxon>Arthropoda</taxon>
        <taxon>Crustacea</taxon>
        <taxon>Multicrustacea</taxon>
        <taxon>Hexanauplia</taxon>
        <taxon>Copepoda</taxon>
        <taxon>Siphonostomatoida</taxon>
        <taxon>Caligidae</taxon>
        <taxon>Caligus</taxon>
    </lineage>
</organism>
<dbReference type="OrthoDB" id="10550729at2759"/>
<dbReference type="Proteomes" id="UP000595437">
    <property type="component" value="Chromosome 7"/>
</dbReference>
<feature type="compositionally biased region" description="Acidic residues" evidence="1">
    <location>
        <begin position="76"/>
        <end position="85"/>
    </location>
</feature>